<reference evidence="5 6" key="1">
    <citation type="submission" date="2021-10" db="EMBL/GenBank/DDBJ databases">
        <title>Anaerobic single-cell dispensing facilitates the cultivation of human gut bacteria.</title>
        <authorList>
            <person name="Afrizal A."/>
        </authorList>
    </citation>
    <scope>NUCLEOTIDE SEQUENCE [LARGE SCALE GENOMIC DNA]</scope>
    <source>
        <strain evidence="5 6">CLA-AA-H277</strain>
    </source>
</reference>
<protein>
    <submittedName>
        <fullName evidence="5">BlaI/MecI/CopY family transcriptional regulator</fullName>
    </submittedName>
</protein>
<keyword evidence="2" id="KW-0805">Transcription regulation</keyword>
<evidence type="ECO:0000256" key="1">
    <source>
        <dbReference type="ARBA" id="ARBA00011046"/>
    </source>
</evidence>
<keyword evidence="6" id="KW-1185">Reference proteome</keyword>
<dbReference type="InterPro" id="IPR036390">
    <property type="entry name" value="WH_DNA-bd_sf"/>
</dbReference>
<evidence type="ECO:0000256" key="2">
    <source>
        <dbReference type="ARBA" id="ARBA00023015"/>
    </source>
</evidence>
<dbReference type="GO" id="GO:0003677">
    <property type="term" value="F:DNA binding"/>
    <property type="evidence" value="ECO:0007669"/>
    <property type="project" value="UniProtKB-KW"/>
</dbReference>
<sequence>MPQIPKLTNSEQALLATLWESKIPLTSSQIISNTKKCSWKPSYTHFLLNSLLKKGVIKVAGFQQSSTNYARTFEPTITQEEYTSSLFETKDPSPAFLTSLFSALVERETDESLLNELSTLLEKRKKELKKDLT</sequence>
<dbReference type="Pfam" id="PF03965">
    <property type="entry name" value="Penicillinase_R"/>
    <property type="match status" value="1"/>
</dbReference>
<evidence type="ECO:0000313" key="6">
    <source>
        <dbReference type="Proteomes" id="UP001197875"/>
    </source>
</evidence>
<dbReference type="Proteomes" id="UP001197875">
    <property type="component" value="Unassembled WGS sequence"/>
</dbReference>
<evidence type="ECO:0000256" key="3">
    <source>
        <dbReference type="ARBA" id="ARBA00023125"/>
    </source>
</evidence>
<comment type="caution">
    <text evidence="5">The sequence shown here is derived from an EMBL/GenBank/DDBJ whole genome shotgun (WGS) entry which is preliminary data.</text>
</comment>
<dbReference type="InterPro" id="IPR036388">
    <property type="entry name" value="WH-like_DNA-bd_sf"/>
</dbReference>
<comment type="similarity">
    <text evidence="1">Belongs to the BlaI transcriptional regulatory family.</text>
</comment>
<dbReference type="InterPro" id="IPR005650">
    <property type="entry name" value="BlaI_family"/>
</dbReference>
<dbReference type="EMBL" id="JAJEPR010000012">
    <property type="protein sequence ID" value="MCC2189913.1"/>
    <property type="molecule type" value="Genomic_DNA"/>
</dbReference>
<dbReference type="Gene3D" id="1.10.10.10">
    <property type="entry name" value="Winged helix-like DNA-binding domain superfamily/Winged helix DNA-binding domain"/>
    <property type="match status" value="1"/>
</dbReference>
<evidence type="ECO:0000256" key="4">
    <source>
        <dbReference type="ARBA" id="ARBA00023163"/>
    </source>
</evidence>
<dbReference type="GO" id="GO:0045892">
    <property type="term" value="P:negative regulation of DNA-templated transcription"/>
    <property type="evidence" value="ECO:0007669"/>
    <property type="project" value="InterPro"/>
</dbReference>
<keyword evidence="4" id="KW-0804">Transcription</keyword>
<accession>A0AAE3J6D8</accession>
<keyword evidence="3" id="KW-0238">DNA-binding</keyword>
<evidence type="ECO:0000313" key="5">
    <source>
        <dbReference type="EMBL" id="MCC2189913.1"/>
    </source>
</evidence>
<name>A0AAE3J6D8_9FIRM</name>
<dbReference type="RefSeq" id="WP_227615129.1">
    <property type="nucleotide sequence ID" value="NZ_JAJEPR010000012.1"/>
</dbReference>
<dbReference type="AlphaFoldDB" id="A0AAE3J6D8"/>
<proteinExistence type="inferred from homology"/>
<organism evidence="5 6">
    <name type="scientific">Fusicatenibacter faecihominis</name>
    <dbReference type="NCBI Taxonomy" id="2881276"/>
    <lineage>
        <taxon>Bacteria</taxon>
        <taxon>Bacillati</taxon>
        <taxon>Bacillota</taxon>
        <taxon>Clostridia</taxon>
        <taxon>Lachnospirales</taxon>
        <taxon>Lachnospiraceae</taxon>
        <taxon>Fusicatenibacter</taxon>
    </lineage>
</organism>
<dbReference type="SUPFAM" id="SSF46785">
    <property type="entry name" value="Winged helix' DNA-binding domain"/>
    <property type="match status" value="1"/>
</dbReference>
<gene>
    <name evidence="5" type="ORF">LKD71_08860</name>
</gene>